<dbReference type="EMBL" id="HG938353">
    <property type="protein sequence ID" value="CDN46559.1"/>
    <property type="molecule type" value="Genomic_DNA"/>
</dbReference>
<dbReference type="OrthoDB" id="8410048at2"/>
<evidence type="ECO:0000313" key="2">
    <source>
        <dbReference type="EMBL" id="CDN46559.1"/>
    </source>
</evidence>
<reference evidence="3" key="1">
    <citation type="journal article" date="2014" name="BMC Genomics">
        <title>Genome sequencing of two Neorhizobium galegae strains reveals a noeT gene responsible for the unusual acetylation of the nodulation factors.</title>
        <authorList>
            <person name="Osterman J."/>
            <person name="Marsh J."/>
            <person name="Laine P.K."/>
            <person name="Zeng Z."/>
            <person name="Alatalo E."/>
            <person name="Sullivan J.T."/>
            <person name="Young J.P."/>
            <person name="Thomas-Oates J."/>
            <person name="Paulin L."/>
            <person name="Lindstrom K."/>
        </authorList>
    </citation>
    <scope>NUCLEOTIDE SEQUENCE [LARGE SCALE GENOMIC DNA]</scope>
    <source>
        <strain evidence="3">HAMBI 540</strain>
    </source>
</reference>
<keyword evidence="3" id="KW-1185">Reference proteome</keyword>
<dbReference type="AlphaFoldDB" id="A0A068SL71"/>
<dbReference type="Proteomes" id="UP000028181">
    <property type="component" value="Chromosome I"/>
</dbReference>
<feature type="chain" id="PRO_5001653227" evidence="1">
    <location>
        <begin position="25"/>
        <end position="188"/>
    </location>
</feature>
<evidence type="ECO:0000313" key="3">
    <source>
        <dbReference type="Proteomes" id="UP000028181"/>
    </source>
</evidence>
<organism evidence="2 3">
    <name type="scientific">Neorhizobium galegae bv. orientalis str. HAMBI 540</name>
    <dbReference type="NCBI Taxonomy" id="1028800"/>
    <lineage>
        <taxon>Bacteria</taxon>
        <taxon>Pseudomonadati</taxon>
        <taxon>Pseudomonadota</taxon>
        <taxon>Alphaproteobacteria</taxon>
        <taxon>Hyphomicrobiales</taxon>
        <taxon>Rhizobiaceae</taxon>
        <taxon>Rhizobium/Agrobacterium group</taxon>
        <taxon>Neorhizobium</taxon>
    </lineage>
</organism>
<accession>A0A068SL71</accession>
<dbReference type="HOGENOM" id="CLU_1439672_0_0_5"/>
<feature type="signal peptide" evidence="1">
    <location>
        <begin position="1"/>
        <end position="24"/>
    </location>
</feature>
<proteinExistence type="predicted"/>
<dbReference type="GeneID" id="24258601"/>
<protein>
    <submittedName>
        <fullName evidence="2">Uncharacterized protein</fullName>
    </submittedName>
</protein>
<evidence type="ECO:0000256" key="1">
    <source>
        <dbReference type="SAM" id="SignalP"/>
    </source>
</evidence>
<dbReference type="KEGG" id="ngg:RG540_CH03670"/>
<name>A0A068SL71_NEOGA</name>
<dbReference type="RefSeq" id="WP_038584019.1">
    <property type="nucleotide sequence ID" value="NZ_HG938353.1"/>
</dbReference>
<gene>
    <name evidence="2" type="ORF">RG540_CH03670</name>
</gene>
<sequence length="188" mass="20229">MYGSILRAYMAPLCVLLSTGQAHAAILPWQNVKAMPFIVQDGLEIARQAQGKVPASLYIVCSENKELHLVLLTRLPGPRWAIEKGRDDNVSLFVGGIEQQLKVVMDLVVKGQDLTWLESAISRDGEGEPDTLVTNPIKGEEIKTIGSWFGNRPPLKVSIVGYAETGVSMVGAVAGPAIAEFNASCVAE</sequence>
<keyword evidence="1" id="KW-0732">Signal</keyword>